<dbReference type="Gene3D" id="3.40.50.300">
    <property type="entry name" value="P-loop containing nucleotide triphosphate hydrolases"/>
    <property type="match status" value="3"/>
</dbReference>
<keyword evidence="4" id="KW-0067">ATP-binding</keyword>
<reference evidence="5" key="1">
    <citation type="submission" date="2022-06" db="EMBL/GenBank/DDBJ databases">
        <authorList>
            <person name="Berger JAMES D."/>
            <person name="Berger JAMES D."/>
        </authorList>
    </citation>
    <scope>NUCLEOTIDE SEQUENCE [LARGE SCALE GENOMIC DNA]</scope>
</reference>
<evidence type="ECO:0000313" key="5">
    <source>
        <dbReference type="Proteomes" id="UP000050795"/>
    </source>
</evidence>
<dbReference type="GO" id="GO:0016787">
    <property type="term" value="F:hydrolase activity"/>
    <property type="evidence" value="ECO:0007669"/>
    <property type="project" value="UniProtKB-KW"/>
</dbReference>
<evidence type="ECO:0000256" key="2">
    <source>
        <dbReference type="ARBA" id="ARBA00022801"/>
    </source>
</evidence>
<keyword evidence="3" id="KW-0347">Helicase</keyword>
<evidence type="ECO:0000256" key="1">
    <source>
        <dbReference type="ARBA" id="ARBA00022741"/>
    </source>
</evidence>
<dbReference type="Proteomes" id="UP000050795">
    <property type="component" value="Unassembled WGS sequence"/>
</dbReference>
<accession>A0AA85JA44</accession>
<dbReference type="PANTHER" id="PTHR47961">
    <property type="entry name" value="DNA POLYMERASE THETA, PUTATIVE (AFU_ORTHOLOGUE AFUA_1G05260)-RELATED"/>
    <property type="match status" value="1"/>
</dbReference>
<dbReference type="InterPro" id="IPR050474">
    <property type="entry name" value="Hel308_SKI2-like"/>
</dbReference>
<dbReference type="WBParaSite" id="TREG1_19510.1">
    <property type="protein sequence ID" value="TREG1_19510.1"/>
    <property type="gene ID" value="TREG1_19510"/>
</dbReference>
<keyword evidence="1" id="KW-0547">Nucleotide-binding</keyword>
<dbReference type="GO" id="GO:0004386">
    <property type="term" value="F:helicase activity"/>
    <property type="evidence" value="ECO:0007669"/>
    <property type="project" value="UniProtKB-KW"/>
</dbReference>
<evidence type="ECO:0000256" key="4">
    <source>
        <dbReference type="ARBA" id="ARBA00022840"/>
    </source>
</evidence>
<sequence length="229" mass="25698">MNNVYLYLSSTATTRIIGMSATLANISELTGFLSAELYVNNFRPVKLVEYVKVGDHVYEITPKKFPTSNSEDNDISDRMTHRRMVDFQPLNKLNLQQYLQFTSSAFLFELYDNTPNFAILQRHGVIIRKPYIGSLFLSGTQYQQMVGRAGRAGLDTVGESITILQTNELIPFAHMLSSIPQPSLDPKDVEVNNQSVGLCNSSLLYENGKGLRQLILSPIGLFSYFLITA</sequence>
<proteinExistence type="predicted"/>
<dbReference type="GO" id="GO:0005524">
    <property type="term" value="F:ATP binding"/>
    <property type="evidence" value="ECO:0007669"/>
    <property type="project" value="UniProtKB-KW"/>
</dbReference>
<organism evidence="5 6">
    <name type="scientific">Trichobilharzia regenti</name>
    <name type="common">Nasal bird schistosome</name>
    <dbReference type="NCBI Taxonomy" id="157069"/>
    <lineage>
        <taxon>Eukaryota</taxon>
        <taxon>Metazoa</taxon>
        <taxon>Spiralia</taxon>
        <taxon>Lophotrochozoa</taxon>
        <taxon>Platyhelminthes</taxon>
        <taxon>Trematoda</taxon>
        <taxon>Digenea</taxon>
        <taxon>Strigeidida</taxon>
        <taxon>Schistosomatoidea</taxon>
        <taxon>Schistosomatidae</taxon>
        <taxon>Trichobilharzia</taxon>
    </lineage>
</organism>
<reference evidence="6" key="2">
    <citation type="submission" date="2023-11" db="UniProtKB">
        <authorList>
            <consortium name="WormBaseParasite"/>
        </authorList>
    </citation>
    <scope>IDENTIFICATION</scope>
</reference>
<keyword evidence="5" id="KW-1185">Reference proteome</keyword>
<name>A0AA85JA44_TRIRE</name>
<dbReference type="PANTHER" id="PTHR47961:SF12">
    <property type="entry name" value="HELICASE POLQ-LIKE"/>
    <property type="match status" value="1"/>
</dbReference>
<evidence type="ECO:0000256" key="3">
    <source>
        <dbReference type="ARBA" id="ARBA00022806"/>
    </source>
</evidence>
<keyword evidence="2" id="KW-0378">Hydrolase</keyword>
<dbReference type="InterPro" id="IPR027417">
    <property type="entry name" value="P-loop_NTPase"/>
</dbReference>
<protein>
    <submittedName>
        <fullName evidence="6">Uncharacterized protein</fullName>
    </submittedName>
</protein>
<dbReference type="SUPFAM" id="SSF52540">
    <property type="entry name" value="P-loop containing nucleoside triphosphate hydrolases"/>
    <property type="match status" value="1"/>
</dbReference>
<dbReference type="AlphaFoldDB" id="A0AA85JA44"/>
<evidence type="ECO:0000313" key="6">
    <source>
        <dbReference type="WBParaSite" id="TREG1_19510.1"/>
    </source>
</evidence>